<organism evidence="2 3">
    <name type="scientific">Clostridium paraputrificum</name>
    <dbReference type="NCBI Taxonomy" id="29363"/>
    <lineage>
        <taxon>Bacteria</taxon>
        <taxon>Bacillati</taxon>
        <taxon>Bacillota</taxon>
        <taxon>Clostridia</taxon>
        <taxon>Eubacteriales</taxon>
        <taxon>Clostridiaceae</taxon>
        <taxon>Clostridium</taxon>
    </lineage>
</organism>
<dbReference type="InterPro" id="IPR007419">
    <property type="entry name" value="BFD-like_2Fe2S-bd_dom"/>
</dbReference>
<dbReference type="Pfam" id="PF04324">
    <property type="entry name" value="Fer2_BFD"/>
    <property type="match status" value="1"/>
</dbReference>
<dbReference type="AlphaFoldDB" id="A0A174VEJ2"/>
<feature type="domain" description="BFD-like [2Fe-2S]-binding" evidence="1">
    <location>
        <begin position="16"/>
        <end position="66"/>
    </location>
</feature>
<dbReference type="OrthoDB" id="1629586at2"/>
<gene>
    <name evidence="2" type="ORF">CP373A1_11835</name>
</gene>
<dbReference type="Gene3D" id="1.10.10.1100">
    <property type="entry name" value="BFD-like [2Fe-2S]-binding domain"/>
    <property type="match status" value="1"/>
</dbReference>
<keyword evidence="3" id="KW-1185">Reference proteome</keyword>
<dbReference type="InterPro" id="IPR041854">
    <property type="entry name" value="BFD-like_2Fe2S-bd_dom_sf"/>
</dbReference>
<dbReference type="Proteomes" id="UP000092714">
    <property type="component" value="Unassembled WGS sequence"/>
</dbReference>
<sequence>MENNINEKILDKITKVCVCKAIPRSKIKESIESGAKTVDDVAKATGATKGGCKGCRCIPKIQELIEAHSINQ</sequence>
<reference evidence="2 3" key="1">
    <citation type="submission" date="2016-06" db="EMBL/GenBank/DDBJ databases">
        <authorList>
            <person name="Kjaerup R.B."/>
            <person name="Dalgaard T.S."/>
            <person name="Juul-Madsen H.R."/>
        </authorList>
    </citation>
    <scope>NUCLEOTIDE SEQUENCE [LARGE SCALE GENOMIC DNA]</scope>
    <source>
        <strain evidence="2 3">373-A1</strain>
    </source>
</reference>
<accession>A0A174VEJ2</accession>
<dbReference type="RefSeq" id="WP_027098578.1">
    <property type="nucleotide sequence ID" value="NZ_CABJAZ010000006.1"/>
</dbReference>
<comment type="caution">
    <text evidence="2">The sequence shown here is derived from an EMBL/GenBank/DDBJ whole genome shotgun (WGS) entry which is preliminary data.</text>
</comment>
<evidence type="ECO:0000313" key="3">
    <source>
        <dbReference type="Proteomes" id="UP000092714"/>
    </source>
</evidence>
<evidence type="ECO:0000259" key="1">
    <source>
        <dbReference type="Pfam" id="PF04324"/>
    </source>
</evidence>
<name>A0A174VEJ2_9CLOT</name>
<dbReference type="GeneID" id="42776403"/>
<protein>
    <submittedName>
        <fullName evidence="2">(2Fe-2S)-binding protein</fullName>
    </submittedName>
</protein>
<dbReference type="eggNOG" id="COG1251">
    <property type="taxonomic scope" value="Bacteria"/>
</dbReference>
<proteinExistence type="predicted"/>
<dbReference type="EMBL" id="MAPZ01000024">
    <property type="protein sequence ID" value="OBY10185.1"/>
    <property type="molecule type" value="Genomic_DNA"/>
</dbReference>
<evidence type="ECO:0000313" key="2">
    <source>
        <dbReference type="EMBL" id="OBY10185.1"/>
    </source>
</evidence>